<dbReference type="InterPro" id="IPR043724">
    <property type="entry name" value="DUF5666"/>
</dbReference>
<evidence type="ECO:0000313" key="4">
    <source>
        <dbReference type="Proteomes" id="UP000000245"/>
    </source>
</evidence>
<feature type="compositionally biased region" description="Acidic residues" evidence="1">
    <location>
        <begin position="416"/>
        <end position="429"/>
    </location>
</feature>
<feature type="region of interest" description="Disordered" evidence="1">
    <location>
        <begin position="328"/>
        <end position="429"/>
    </location>
</feature>
<feature type="domain" description="DUF5666" evidence="2">
    <location>
        <begin position="151"/>
        <end position="204"/>
    </location>
</feature>
<gene>
    <name evidence="3" type="ordered locus">Acry_0201</name>
</gene>
<dbReference type="EMBL" id="CP000697">
    <property type="protein sequence ID" value="ABQ29429.1"/>
    <property type="molecule type" value="Genomic_DNA"/>
</dbReference>
<dbReference type="eggNOG" id="ENOG50337M5">
    <property type="taxonomic scope" value="Bacteria"/>
</dbReference>
<sequence>MTAPDSHTARAPRVVALLIAALLSLGLPVARAQGAGGIGGTGIEQEAGGIGGTGIGEETGGIGGTGIQRAPGGIGGTGAPIVGYGPIQRFGSVFVNGREYRIDADTLVTIDGHPATVASLRVGDIALVRGVAIGAHGGFARSIATWQAIIGPVSHVADGGHVITVLRQTVTLGASVRPPRLRPGQVVGLSAQRLANGEWVAHRVTVLPPTHAFRLEAAVNTAGAGHVTIGRLTLRADPAQIAGLHAGERVVASGIIVNGHPVLTTLEPRPIQLGAPGTRVEVRNYFRSTGNGRLLAADGMEATERAGRQRLSGLYPVEVVGEIAENGEISATEVTPEVPSLPQSEPPATKAGPSGSTTKSSAAAEVRTNEGPAGNPGTAHASGDVEPPEVGETPDTEAAEVEAPEIEVPSPQTPEPDIDAPEIEPPADQ</sequence>
<name>A5FUZ7_ACICJ</name>
<dbReference type="Pfam" id="PF18914">
    <property type="entry name" value="DUF5666"/>
    <property type="match status" value="1"/>
</dbReference>
<proteinExistence type="predicted"/>
<feature type="compositionally biased region" description="Acidic residues" evidence="1">
    <location>
        <begin position="386"/>
        <end position="405"/>
    </location>
</feature>
<dbReference type="HOGENOM" id="CLU_677277_0_0_5"/>
<accession>A5FUZ7</accession>
<keyword evidence="4" id="KW-1185">Reference proteome</keyword>
<reference evidence="3 4" key="1">
    <citation type="submission" date="2007-05" db="EMBL/GenBank/DDBJ databases">
        <title>Complete sequence of chromosome of Acidiphilium cryptum JF-5.</title>
        <authorList>
            <consortium name="US DOE Joint Genome Institute"/>
            <person name="Copeland A."/>
            <person name="Lucas S."/>
            <person name="Lapidus A."/>
            <person name="Barry K."/>
            <person name="Detter J.C."/>
            <person name="Glavina del Rio T."/>
            <person name="Hammon N."/>
            <person name="Israni S."/>
            <person name="Dalin E."/>
            <person name="Tice H."/>
            <person name="Pitluck S."/>
            <person name="Sims D."/>
            <person name="Brettin T."/>
            <person name="Bruce D."/>
            <person name="Han C."/>
            <person name="Schmutz J."/>
            <person name="Larimer F."/>
            <person name="Land M."/>
            <person name="Hauser L."/>
            <person name="Kyrpides N."/>
            <person name="Kim E."/>
            <person name="Magnuson T."/>
            <person name="Richardson P."/>
        </authorList>
    </citation>
    <scope>NUCLEOTIDE SEQUENCE [LARGE SCALE GENOMIC DNA]</scope>
    <source>
        <strain evidence="3 4">JF-5</strain>
    </source>
</reference>
<dbReference type="KEGG" id="acr:Acry_0201"/>
<evidence type="ECO:0000313" key="3">
    <source>
        <dbReference type="EMBL" id="ABQ29429.1"/>
    </source>
</evidence>
<evidence type="ECO:0000259" key="2">
    <source>
        <dbReference type="Pfam" id="PF18914"/>
    </source>
</evidence>
<dbReference type="RefSeq" id="WP_011941348.1">
    <property type="nucleotide sequence ID" value="NC_009484.1"/>
</dbReference>
<dbReference type="AlphaFoldDB" id="A5FUZ7"/>
<protein>
    <recommendedName>
        <fullName evidence="2">DUF5666 domain-containing protein</fullName>
    </recommendedName>
</protein>
<dbReference type="Proteomes" id="UP000000245">
    <property type="component" value="Chromosome"/>
</dbReference>
<organism evidence="3 4">
    <name type="scientific">Acidiphilium cryptum (strain JF-5)</name>
    <dbReference type="NCBI Taxonomy" id="349163"/>
    <lineage>
        <taxon>Bacteria</taxon>
        <taxon>Pseudomonadati</taxon>
        <taxon>Pseudomonadota</taxon>
        <taxon>Alphaproteobacteria</taxon>
        <taxon>Acetobacterales</taxon>
        <taxon>Acidocellaceae</taxon>
        <taxon>Acidiphilium</taxon>
    </lineage>
</organism>
<dbReference type="STRING" id="349163.Acry_0201"/>
<evidence type="ECO:0000256" key="1">
    <source>
        <dbReference type="SAM" id="MobiDB-lite"/>
    </source>
</evidence>